<dbReference type="EMBL" id="PQXO01000459">
    <property type="protein sequence ID" value="TGO84826.1"/>
    <property type="molecule type" value="Genomic_DNA"/>
</dbReference>
<protein>
    <recommendedName>
        <fullName evidence="5">Transcription factor domain-containing protein</fullName>
    </recommendedName>
</protein>
<accession>A0A4Z1KHK6</accession>
<dbReference type="STRING" id="87229.A0A4Z1KHK6"/>
<dbReference type="InterPro" id="IPR050613">
    <property type="entry name" value="Sec_Metabolite_Reg"/>
</dbReference>
<dbReference type="AlphaFoldDB" id="A0A4Z1KHK6"/>
<name>A0A4Z1KHK6_9HELO</name>
<evidence type="ECO:0000256" key="2">
    <source>
        <dbReference type="ARBA" id="ARBA00023242"/>
    </source>
</evidence>
<keyword evidence="2" id="KW-0539">Nucleus</keyword>
<organism evidence="3 4">
    <name type="scientific">Botrytis porri</name>
    <dbReference type="NCBI Taxonomy" id="87229"/>
    <lineage>
        <taxon>Eukaryota</taxon>
        <taxon>Fungi</taxon>
        <taxon>Dikarya</taxon>
        <taxon>Ascomycota</taxon>
        <taxon>Pezizomycotina</taxon>
        <taxon>Leotiomycetes</taxon>
        <taxon>Helotiales</taxon>
        <taxon>Sclerotiniaceae</taxon>
        <taxon>Botrytis</taxon>
    </lineage>
</organism>
<evidence type="ECO:0008006" key="5">
    <source>
        <dbReference type="Google" id="ProtNLM"/>
    </source>
</evidence>
<gene>
    <name evidence="3" type="ORF">BPOR_0460g00020</name>
</gene>
<proteinExistence type="predicted"/>
<comment type="subcellular location">
    <subcellularLocation>
        <location evidence="1">Nucleus</location>
    </subcellularLocation>
</comment>
<keyword evidence="4" id="KW-1185">Reference proteome</keyword>
<dbReference type="PANTHER" id="PTHR31001:SF49">
    <property type="entry name" value="ZN(II)2CYS6 TRANSCRIPTION FACTOR (EUROFUNG)"/>
    <property type="match status" value="1"/>
</dbReference>
<dbReference type="GO" id="GO:0005634">
    <property type="term" value="C:nucleus"/>
    <property type="evidence" value="ECO:0007669"/>
    <property type="project" value="UniProtKB-SubCell"/>
</dbReference>
<comment type="caution">
    <text evidence="3">The sequence shown here is derived from an EMBL/GenBank/DDBJ whole genome shotgun (WGS) entry which is preliminary data.</text>
</comment>
<evidence type="ECO:0000313" key="3">
    <source>
        <dbReference type="EMBL" id="TGO84826.1"/>
    </source>
</evidence>
<dbReference type="PANTHER" id="PTHR31001">
    <property type="entry name" value="UNCHARACTERIZED TRANSCRIPTIONAL REGULATORY PROTEIN"/>
    <property type="match status" value="1"/>
</dbReference>
<dbReference type="Proteomes" id="UP000297280">
    <property type="component" value="Unassembled WGS sequence"/>
</dbReference>
<reference evidence="3 4" key="1">
    <citation type="submission" date="2017-12" db="EMBL/GenBank/DDBJ databases">
        <title>Comparative genomics of Botrytis spp.</title>
        <authorList>
            <person name="Valero-Jimenez C.A."/>
            <person name="Tapia P."/>
            <person name="Veloso J."/>
            <person name="Silva-Moreno E."/>
            <person name="Staats M."/>
            <person name="Valdes J.H."/>
            <person name="Van Kan J.A.L."/>
        </authorList>
    </citation>
    <scope>NUCLEOTIDE SEQUENCE [LARGE SCALE GENOMIC DNA]</scope>
    <source>
        <strain evidence="3 4">MUCL3349</strain>
    </source>
</reference>
<evidence type="ECO:0000256" key="1">
    <source>
        <dbReference type="ARBA" id="ARBA00004123"/>
    </source>
</evidence>
<evidence type="ECO:0000313" key="4">
    <source>
        <dbReference type="Proteomes" id="UP000297280"/>
    </source>
</evidence>
<sequence>MCLALQSYARDNDVTPEYQDTLATIIDLYRIRTAQCLTTADITRPVYLMIETMLCYAFIEYVCERDGDMDQHSGLSVYEGEMRRRVWLIVTHHELLFSVQIGLPKSIKFAECDTKEPRNLCEGELSEDRTILSPFRPDTEGTRNRYQLVQSRIMRAYGYLIEFLHIVEPQPYTEVIKLEERLKKYHDQIPEHLQFGTLPQMAHETPATIAKKLFLQETYYKATLLLHRKYWNATLPGNPD</sequence>
<dbReference type="CDD" id="cd12148">
    <property type="entry name" value="fungal_TF_MHR"/>
    <property type="match status" value="1"/>
</dbReference>